<dbReference type="InterPro" id="IPR050330">
    <property type="entry name" value="Bact_OuterMem_StrucFunc"/>
</dbReference>
<dbReference type="RefSeq" id="WP_133276567.1">
    <property type="nucleotide sequence ID" value="NZ_CP037933.1"/>
</dbReference>
<keyword evidence="2" id="KW-0472">Membrane</keyword>
<feature type="signal peptide" evidence="4">
    <location>
        <begin position="1"/>
        <end position="21"/>
    </location>
</feature>
<organism evidence="6 7">
    <name type="scientific">Flavobacterium nackdongense</name>
    <dbReference type="NCBI Taxonomy" id="2547394"/>
    <lineage>
        <taxon>Bacteria</taxon>
        <taxon>Pseudomonadati</taxon>
        <taxon>Bacteroidota</taxon>
        <taxon>Flavobacteriia</taxon>
        <taxon>Flavobacteriales</taxon>
        <taxon>Flavobacteriaceae</taxon>
        <taxon>Flavobacterium</taxon>
    </lineage>
</organism>
<evidence type="ECO:0000256" key="4">
    <source>
        <dbReference type="SAM" id="SignalP"/>
    </source>
</evidence>
<proteinExistence type="predicted"/>
<feature type="compositionally biased region" description="Basic and acidic residues" evidence="3">
    <location>
        <begin position="467"/>
        <end position="476"/>
    </location>
</feature>
<dbReference type="SUPFAM" id="SSF103647">
    <property type="entry name" value="TSP type-3 repeat"/>
    <property type="match status" value="2"/>
</dbReference>
<name>A0A4P6Y8F0_9FLAO</name>
<dbReference type="KEGG" id="fnk:E1750_09605"/>
<dbReference type="InterPro" id="IPR028974">
    <property type="entry name" value="TSP_type-3_rpt"/>
</dbReference>
<gene>
    <name evidence="6" type="ORF">E1750_09605</name>
</gene>
<dbReference type="Gene3D" id="3.30.1330.60">
    <property type="entry name" value="OmpA-like domain"/>
    <property type="match status" value="1"/>
</dbReference>
<dbReference type="InterPro" id="IPR036737">
    <property type="entry name" value="OmpA-like_sf"/>
</dbReference>
<dbReference type="Proteomes" id="UP000291124">
    <property type="component" value="Chromosome"/>
</dbReference>
<dbReference type="Gene3D" id="4.10.1080.10">
    <property type="entry name" value="TSP type-3 repeat"/>
    <property type="match status" value="1"/>
</dbReference>
<dbReference type="Pfam" id="PF00691">
    <property type="entry name" value="OmpA"/>
    <property type="match status" value="1"/>
</dbReference>
<evidence type="ECO:0000259" key="5">
    <source>
        <dbReference type="PROSITE" id="PS51123"/>
    </source>
</evidence>
<evidence type="ECO:0000256" key="3">
    <source>
        <dbReference type="SAM" id="MobiDB-lite"/>
    </source>
</evidence>
<accession>A0A4P6Y8F0</accession>
<dbReference type="Pfam" id="PF02412">
    <property type="entry name" value="TSP_3"/>
    <property type="match status" value="3"/>
</dbReference>
<dbReference type="InterPro" id="IPR003367">
    <property type="entry name" value="Thrombospondin_3-like_rpt"/>
</dbReference>
<dbReference type="SUPFAM" id="SSF56935">
    <property type="entry name" value="Porins"/>
    <property type="match status" value="1"/>
</dbReference>
<evidence type="ECO:0000313" key="6">
    <source>
        <dbReference type="EMBL" id="QBN19046.1"/>
    </source>
</evidence>
<dbReference type="InterPro" id="IPR006665">
    <property type="entry name" value="OmpA-like"/>
</dbReference>
<reference evidence="7" key="1">
    <citation type="submission" date="2019-03" db="EMBL/GenBank/DDBJ databases">
        <title>Flavobacterium sp.</title>
        <authorList>
            <person name="Kim H."/>
        </authorList>
    </citation>
    <scope>NUCLEOTIDE SEQUENCE [LARGE SCALE GENOMIC DNA]</scope>
    <source>
        <strain evidence="7">GS13</strain>
    </source>
</reference>
<evidence type="ECO:0000256" key="1">
    <source>
        <dbReference type="ARBA" id="ARBA00022729"/>
    </source>
</evidence>
<dbReference type="EMBL" id="CP037933">
    <property type="protein sequence ID" value="QBN19046.1"/>
    <property type="molecule type" value="Genomic_DNA"/>
</dbReference>
<feature type="chain" id="PRO_5020537142" evidence="4">
    <location>
        <begin position="22"/>
        <end position="494"/>
    </location>
</feature>
<evidence type="ECO:0000256" key="2">
    <source>
        <dbReference type="PROSITE-ProRule" id="PRU00473"/>
    </source>
</evidence>
<dbReference type="CDD" id="cd07185">
    <property type="entry name" value="OmpA_C-like"/>
    <property type="match status" value="1"/>
</dbReference>
<dbReference type="GO" id="GO:0007155">
    <property type="term" value="P:cell adhesion"/>
    <property type="evidence" value="ECO:0007669"/>
    <property type="project" value="InterPro"/>
</dbReference>
<dbReference type="AlphaFoldDB" id="A0A4P6Y8F0"/>
<dbReference type="OrthoDB" id="9805336at2"/>
<keyword evidence="7" id="KW-1185">Reference proteome</keyword>
<dbReference type="PANTHER" id="PTHR30329:SF21">
    <property type="entry name" value="LIPOPROTEIN YIAD-RELATED"/>
    <property type="match status" value="1"/>
</dbReference>
<dbReference type="PROSITE" id="PS51123">
    <property type="entry name" value="OMPA_2"/>
    <property type="match status" value="1"/>
</dbReference>
<keyword evidence="6" id="KW-0675">Receptor</keyword>
<sequence>MKHLNKLLLAVMMVFAMSSQAQNSNNPWALSFGVNAVDTRASAGGGNNWLDSHVSQAFLVGQNWNILPSVSYLSLERAIGNNFSVGLKGSINKIDKFVVFDPSNPDHNSAGYVTTNPGDLMYYGVELSAKYSFMSLIGSKTIDPSLSLGGGYTWLGDNSFGSVNPGAGLTFWFTENVGLQLATVYKVSQLLGQDRSEMGDIYAPKAPSHFQHSLGITFQFGGKDTDGDGIYDKDDACPEVAGLKQFNGCPDTDGDGIIDGSDACPTEFGLAALNGCPDKDGDGIADKDDACPDTAGLAAFQGCPDTDGDGLADKDDKCPTVAGPKSNGGCPVLDADKDGVPDLEDNCPIVAGPASNKGCPEVTQEVVEQLRTQARAINFNLGKATFNTADVKSNESLDAIKNILKNYPTAKWEVQGHTDSTGGAKLNQKLSEDRSKAVVDLMVQNGIKPENITSKGYGPSKPVASNKTKEGRAKNRRTEVIYVGGVDGMKVNLK</sequence>
<keyword evidence="1 4" id="KW-0732">Signal</keyword>
<dbReference type="SUPFAM" id="SSF103088">
    <property type="entry name" value="OmpA-like"/>
    <property type="match status" value="1"/>
</dbReference>
<dbReference type="PANTHER" id="PTHR30329">
    <property type="entry name" value="STATOR ELEMENT OF FLAGELLAR MOTOR COMPLEX"/>
    <property type="match status" value="1"/>
</dbReference>
<evidence type="ECO:0000313" key="7">
    <source>
        <dbReference type="Proteomes" id="UP000291124"/>
    </source>
</evidence>
<dbReference type="GO" id="GO:0016020">
    <property type="term" value="C:membrane"/>
    <property type="evidence" value="ECO:0007669"/>
    <property type="project" value="UniProtKB-UniRule"/>
</dbReference>
<protein>
    <submittedName>
        <fullName evidence="6">TonB-dependent receptor</fullName>
    </submittedName>
</protein>
<dbReference type="GO" id="GO:0005509">
    <property type="term" value="F:calcium ion binding"/>
    <property type="evidence" value="ECO:0007669"/>
    <property type="project" value="InterPro"/>
</dbReference>
<feature type="region of interest" description="Disordered" evidence="3">
    <location>
        <begin position="450"/>
        <end position="476"/>
    </location>
</feature>
<feature type="domain" description="OmpA-like" evidence="5">
    <location>
        <begin position="366"/>
        <end position="486"/>
    </location>
</feature>